<dbReference type="PROSITE" id="PS51318">
    <property type="entry name" value="TAT"/>
    <property type="match status" value="1"/>
</dbReference>
<comment type="caution">
    <text evidence="1">The sequence shown here is derived from an EMBL/GenBank/DDBJ whole genome shotgun (WGS) entry which is preliminary data.</text>
</comment>
<reference evidence="1 2" key="1">
    <citation type="journal article" date="2016" name="Nat. Commun.">
        <title>Thousands of microbial genomes shed light on interconnected biogeochemical processes in an aquifer system.</title>
        <authorList>
            <person name="Anantharaman K."/>
            <person name="Brown C.T."/>
            <person name="Hug L.A."/>
            <person name="Sharon I."/>
            <person name="Castelle C.J."/>
            <person name="Probst A.J."/>
            <person name="Thomas B.C."/>
            <person name="Singh A."/>
            <person name="Wilkins M.J."/>
            <person name="Karaoz U."/>
            <person name="Brodie E.L."/>
            <person name="Williams K.H."/>
            <person name="Hubbard S.S."/>
            <person name="Banfield J.F."/>
        </authorList>
    </citation>
    <scope>NUCLEOTIDE SEQUENCE [LARGE SCALE GENOMIC DNA]</scope>
</reference>
<name>A0A1F8AQQ2_9BACT</name>
<dbReference type="Proteomes" id="UP000178603">
    <property type="component" value="Unassembled WGS sequence"/>
</dbReference>
<dbReference type="NCBIfam" id="TIGR01409">
    <property type="entry name" value="TAT_signal_seq"/>
    <property type="match status" value="1"/>
</dbReference>
<gene>
    <name evidence="1" type="ORF">A3E44_02775</name>
</gene>
<sequence>MEDKNTEIPKISRRDFLKLGVAAVAGAAAGYAARRLEIKPETVGSPEIELKPSVRVLDFFDIDQAKDKYFQNNFPSNFSEEDSWQEMGVSDPSTREGLLRAVPKDENQAKLLMMALFRHRYQNHGKDVVAVMEKVSGLASPDQKIASPSRVSIAGAVEFGRLEYDDIGNPTIHVTLSPDVIDRLVSETPESVINMSFELGDFSLTYSLYERKLKHPEMGRQGPSTITVGEKTSYRDYQGNDITEEEYNEISRKMNETEVFLHDPSERDVRFLDGYAGSSTYQNLSKLTEVARKHPEKMFVAAGGNPTYLKGLKIPDIREARAKFEKQGLWPGNLIIVGFQARESGFVGQASYGADIYVADKDLEDLGFSGASSYATPVVTEITRGLIDNGLKTHKQVREGLVALTQAAEAWEGSEKVEYPLLDFGKVKSSFVSSSQNK</sequence>
<dbReference type="AlphaFoldDB" id="A0A1F8AQQ2"/>
<evidence type="ECO:0008006" key="3">
    <source>
        <dbReference type="Google" id="ProtNLM"/>
    </source>
</evidence>
<dbReference type="Pfam" id="PF10518">
    <property type="entry name" value="TAT_signal"/>
    <property type="match status" value="1"/>
</dbReference>
<dbReference type="EMBL" id="MGGW01000018">
    <property type="protein sequence ID" value="OGM54102.1"/>
    <property type="molecule type" value="Genomic_DNA"/>
</dbReference>
<proteinExistence type="predicted"/>
<evidence type="ECO:0000313" key="2">
    <source>
        <dbReference type="Proteomes" id="UP000178603"/>
    </source>
</evidence>
<dbReference type="InterPro" id="IPR006311">
    <property type="entry name" value="TAT_signal"/>
</dbReference>
<protein>
    <recommendedName>
        <fullName evidence="3">Twin-arginine translocation signal domain-containing protein</fullName>
    </recommendedName>
</protein>
<dbReference type="InterPro" id="IPR019546">
    <property type="entry name" value="TAT_signal_bac_arc"/>
</dbReference>
<evidence type="ECO:0000313" key="1">
    <source>
        <dbReference type="EMBL" id="OGM54102.1"/>
    </source>
</evidence>
<accession>A0A1F8AQQ2</accession>
<organism evidence="1 2">
    <name type="scientific">Candidatus Woesebacteria bacterium RIFCSPHIGHO2_12_FULL_41_24</name>
    <dbReference type="NCBI Taxonomy" id="1802510"/>
    <lineage>
        <taxon>Bacteria</taxon>
        <taxon>Candidatus Woeseibacteriota</taxon>
    </lineage>
</organism>